<feature type="region of interest" description="Disordered" evidence="6">
    <location>
        <begin position="400"/>
        <end position="428"/>
    </location>
</feature>
<evidence type="ECO:0000256" key="7">
    <source>
        <dbReference type="SAM" id="Phobius"/>
    </source>
</evidence>
<evidence type="ECO:0000256" key="4">
    <source>
        <dbReference type="ARBA" id="ARBA00022989"/>
    </source>
</evidence>
<evidence type="ECO:0000259" key="8">
    <source>
        <dbReference type="Pfam" id="PF01569"/>
    </source>
</evidence>
<dbReference type="CDD" id="cd03390">
    <property type="entry name" value="PAP2_containing_1_like"/>
    <property type="match status" value="1"/>
</dbReference>
<gene>
    <name evidence="9" type="ORF">ACET3X_009832</name>
</gene>
<feature type="transmembrane region" description="Helical" evidence="7">
    <location>
        <begin position="278"/>
        <end position="296"/>
    </location>
</feature>
<dbReference type="Gene3D" id="1.20.144.10">
    <property type="entry name" value="Phosphatidic acid phosphatase type 2/haloperoxidase"/>
    <property type="match status" value="1"/>
</dbReference>
<feature type="transmembrane region" description="Helical" evidence="7">
    <location>
        <begin position="12"/>
        <end position="35"/>
    </location>
</feature>
<dbReference type="RefSeq" id="XP_069302665.1">
    <property type="nucleotide sequence ID" value="XM_069455991.1"/>
</dbReference>
<dbReference type="InterPro" id="IPR043216">
    <property type="entry name" value="PAP-like"/>
</dbReference>
<comment type="subcellular location">
    <subcellularLocation>
        <location evidence="1">Membrane</location>
        <topology evidence="1">Multi-pass membrane protein</topology>
    </subcellularLocation>
</comment>
<feature type="transmembrane region" description="Helical" evidence="7">
    <location>
        <begin position="107"/>
        <end position="126"/>
    </location>
</feature>
<feature type="domain" description="Phosphatidic acid phosphatase type 2/haloperoxidase" evidence="8">
    <location>
        <begin position="113"/>
        <end position="328"/>
    </location>
</feature>
<feature type="transmembrane region" description="Helical" evidence="7">
    <location>
        <begin position="302"/>
        <end position="324"/>
    </location>
</feature>
<organism evidence="9 10">
    <name type="scientific">Alternaria dauci</name>
    <dbReference type="NCBI Taxonomy" id="48095"/>
    <lineage>
        <taxon>Eukaryota</taxon>
        <taxon>Fungi</taxon>
        <taxon>Dikarya</taxon>
        <taxon>Ascomycota</taxon>
        <taxon>Pezizomycotina</taxon>
        <taxon>Dothideomycetes</taxon>
        <taxon>Pleosporomycetidae</taxon>
        <taxon>Pleosporales</taxon>
        <taxon>Pleosporineae</taxon>
        <taxon>Pleosporaceae</taxon>
        <taxon>Alternaria</taxon>
        <taxon>Alternaria sect. Porri</taxon>
    </lineage>
</organism>
<feature type="region of interest" description="Disordered" evidence="6">
    <location>
        <begin position="362"/>
        <end position="387"/>
    </location>
</feature>
<keyword evidence="4 7" id="KW-1133">Transmembrane helix</keyword>
<sequence length="428" mass="47334">MRTVRGVGVPSVKLVASYIFDWIVIVAIAAVAGGWEYVEPFKRPFSPVDLNISYPYQTSEMIPTWLLAVVALVAPAAIIFIVCLIWVPGPTAERGTPKSLIWRRKLWEWNTGWMGLALSLATAFLITQGMKNLFGKPRPDLLSRCQPDLTRIRETTISPLGEFYQPEWVLVTVDICQQTDSDILKDGFKSFPSGHASFSWAGLLYLTLFLASKFSVAIPFLPPRPYSANPAHTSAVAPSNLKKLATLPIHKQDSTLSKPSYNDDAVVPIRYQNAAPPVYTLVLVLVPVCAAIYITSTRFTDFRHFGFDLLFGTLIGVTCAWFSFRWYHLPITRGAGWAWGPRSYDRAWGIGVGRGSYVGTEGWSSKGDSQTAHRRRADGQFDSHTNGVDESELSVLNRNGVPHAGNPPSAVHSRSGTAQTYRAMPQDV</sequence>
<evidence type="ECO:0000256" key="2">
    <source>
        <dbReference type="ARBA" id="ARBA00008816"/>
    </source>
</evidence>
<keyword evidence="5 7" id="KW-0472">Membrane</keyword>
<dbReference type="Pfam" id="PF01569">
    <property type="entry name" value="PAP2"/>
    <property type="match status" value="1"/>
</dbReference>
<evidence type="ECO:0000256" key="6">
    <source>
        <dbReference type="SAM" id="MobiDB-lite"/>
    </source>
</evidence>
<comment type="caution">
    <text evidence="9">The sequence shown here is derived from an EMBL/GenBank/DDBJ whole genome shotgun (WGS) entry which is preliminary data.</text>
</comment>
<keyword evidence="10" id="KW-1185">Reference proteome</keyword>
<proteinExistence type="inferred from homology"/>
<feature type="transmembrane region" description="Helical" evidence="7">
    <location>
        <begin position="65"/>
        <end position="87"/>
    </location>
</feature>
<protein>
    <recommendedName>
        <fullName evidence="8">Phosphatidic acid phosphatase type 2/haloperoxidase domain-containing protein</fullName>
    </recommendedName>
</protein>
<evidence type="ECO:0000256" key="3">
    <source>
        <dbReference type="ARBA" id="ARBA00022692"/>
    </source>
</evidence>
<dbReference type="EMBL" id="JBHGVX010000010">
    <property type="protein sequence ID" value="KAL1792081.1"/>
    <property type="molecule type" value="Genomic_DNA"/>
</dbReference>
<comment type="similarity">
    <text evidence="2">Belongs to the PA-phosphatase related phosphoesterase family.</text>
</comment>
<reference evidence="9 10" key="1">
    <citation type="submission" date="2024-09" db="EMBL/GenBank/DDBJ databases">
        <title>T2T genomes of carrot and Alternaria dauci and their utility for understanding host-pathogen interaction during carrot leaf blight disease.</title>
        <authorList>
            <person name="Liu W."/>
            <person name="Xu S."/>
            <person name="Ou C."/>
            <person name="Liu X."/>
            <person name="Zhuang F."/>
            <person name="Deng X.W."/>
        </authorList>
    </citation>
    <scope>NUCLEOTIDE SEQUENCE [LARGE SCALE GENOMIC DNA]</scope>
    <source>
        <strain evidence="9 10">A2016</strain>
    </source>
</reference>
<accession>A0ABR3U8X6</accession>
<feature type="transmembrane region" description="Helical" evidence="7">
    <location>
        <begin position="198"/>
        <end position="221"/>
    </location>
</feature>
<dbReference type="InterPro" id="IPR036938">
    <property type="entry name" value="PAP2/HPO_sf"/>
</dbReference>
<evidence type="ECO:0000256" key="5">
    <source>
        <dbReference type="ARBA" id="ARBA00023136"/>
    </source>
</evidence>
<evidence type="ECO:0000256" key="1">
    <source>
        <dbReference type="ARBA" id="ARBA00004141"/>
    </source>
</evidence>
<evidence type="ECO:0000313" key="9">
    <source>
        <dbReference type="EMBL" id="KAL1792081.1"/>
    </source>
</evidence>
<keyword evidence="3 7" id="KW-0812">Transmembrane</keyword>
<evidence type="ECO:0000313" key="10">
    <source>
        <dbReference type="Proteomes" id="UP001578633"/>
    </source>
</evidence>
<dbReference type="Proteomes" id="UP001578633">
    <property type="component" value="Chromosome 10"/>
</dbReference>
<dbReference type="PANTHER" id="PTHR10165">
    <property type="entry name" value="LIPID PHOSPHATE PHOSPHATASE"/>
    <property type="match status" value="1"/>
</dbReference>
<dbReference type="InterPro" id="IPR000326">
    <property type="entry name" value="PAP2/HPO"/>
</dbReference>
<dbReference type="GeneID" id="96090154"/>
<dbReference type="PANTHER" id="PTHR10165:SF154">
    <property type="entry name" value="PAP2 DOMAIN PROTEIN (AFU_ORTHOLOGUE AFUA_1G09730)"/>
    <property type="match status" value="1"/>
</dbReference>
<dbReference type="SUPFAM" id="SSF48317">
    <property type="entry name" value="Acid phosphatase/Vanadium-dependent haloperoxidase"/>
    <property type="match status" value="1"/>
</dbReference>
<name>A0ABR3U8X6_9PLEO</name>